<keyword evidence="2" id="KW-0863">Zinc-finger</keyword>
<dbReference type="PROSITE" id="PS51292">
    <property type="entry name" value="ZF_RING_CH"/>
    <property type="match status" value="1"/>
</dbReference>
<feature type="region of interest" description="Disordered" evidence="4">
    <location>
        <begin position="1"/>
        <end position="48"/>
    </location>
</feature>
<dbReference type="InterPro" id="IPR013083">
    <property type="entry name" value="Znf_RING/FYVE/PHD"/>
</dbReference>
<evidence type="ECO:0000259" key="5">
    <source>
        <dbReference type="PROSITE" id="PS51292"/>
    </source>
</evidence>
<dbReference type="GeneID" id="110011443"/>
<dbReference type="PANTHER" id="PTHR46158">
    <property type="entry name" value="OS02G0165000 PROTEIN"/>
    <property type="match status" value="1"/>
</dbReference>
<dbReference type="SUPFAM" id="SSF57850">
    <property type="entry name" value="RING/U-box"/>
    <property type="match status" value="1"/>
</dbReference>
<name>A0A8M8UTN4_SESIN</name>
<dbReference type="AlphaFoldDB" id="A0A8M8UTN4"/>
<dbReference type="Pfam" id="PF12906">
    <property type="entry name" value="RINGv"/>
    <property type="match status" value="1"/>
</dbReference>
<dbReference type="PANTHER" id="PTHR46158:SF1">
    <property type="entry name" value="RING_U-BOX SUPERFAMILY PROTEIN"/>
    <property type="match status" value="1"/>
</dbReference>
<accession>A0A8M8UTN4</accession>
<reference evidence="7" key="1">
    <citation type="submission" date="2025-08" db="UniProtKB">
        <authorList>
            <consortium name="RefSeq"/>
        </authorList>
    </citation>
    <scope>IDENTIFICATION</scope>
</reference>
<dbReference type="GO" id="GO:0008270">
    <property type="term" value="F:zinc ion binding"/>
    <property type="evidence" value="ECO:0007669"/>
    <property type="project" value="UniProtKB-KW"/>
</dbReference>
<dbReference type="OrthoDB" id="913619at2759"/>
<evidence type="ECO:0000313" key="6">
    <source>
        <dbReference type="Proteomes" id="UP000504604"/>
    </source>
</evidence>
<dbReference type="InterPro" id="IPR011016">
    <property type="entry name" value="Znf_RING-CH"/>
</dbReference>
<evidence type="ECO:0000256" key="3">
    <source>
        <dbReference type="ARBA" id="ARBA00022833"/>
    </source>
</evidence>
<evidence type="ECO:0000313" key="7">
    <source>
        <dbReference type="RefSeq" id="XP_020547181.1"/>
    </source>
</evidence>
<dbReference type="KEGG" id="sind:110011443"/>
<organism evidence="6 7">
    <name type="scientific">Sesamum indicum</name>
    <name type="common">Oriental sesame</name>
    <name type="synonym">Sesamum orientale</name>
    <dbReference type="NCBI Taxonomy" id="4182"/>
    <lineage>
        <taxon>Eukaryota</taxon>
        <taxon>Viridiplantae</taxon>
        <taxon>Streptophyta</taxon>
        <taxon>Embryophyta</taxon>
        <taxon>Tracheophyta</taxon>
        <taxon>Spermatophyta</taxon>
        <taxon>Magnoliopsida</taxon>
        <taxon>eudicotyledons</taxon>
        <taxon>Gunneridae</taxon>
        <taxon>Pentapetalae</taxon>
        <taxon>asterids</taxon>
        <taxon>lamiids</taxon>
        <taxon>Lamiales</taxon>
        <taxon>Pedaliaceae</taxon>
        <taxon>Sesamum</taxon>
    </lineage>
</organism>
<keyword evidence="6" id="KW-1185">Reference proteome</keyword>
<keyword evidence="1" id="KW-0479">Metal-binding</keyword>
<keyword evidence="3" id="KW-0862">Zinc</keyword>
<evidence type="ECO:0000256" key="1">
    <source>
        <dbReference type="ARBA" id="ARBA00022723"/>
    </source>
</evidence>
<gene>
    <name evidence="7" type="primary">LOC110011443</name>
</gene>
<feature type="compositionally biased region" description="Basic and acidic residues" evidence="4">
    <location>
        <begin position="14"/>
        <end position="26"/>
    </location>
</feature>
<dbReference type="Proteomes" id="UP000504604">
    <property type="component" value="Unplaced"/>
</dbReference>
<evidence type="ECO:0000256" key="4">
    <source>
        <dbReference type="SAM" id="MobiDB-lite"/>
    </source>
</evidence>
<dbReference type="SMART" id="SM00744">
    <property type="entry name" value="RINGv"/>
    <property type="match status" value="1"/>
</dbReference>
<dbReference type="Gene3D" id="3.30.40.10">
    <property type="entry name" value="Zinc/RING finger domain, C3HC4 (zinc finger)"/>
    <property type="match status" value="1"/>
</dbReference>
<proteinExistence type="predicted"/>
<feature type="domain" description="RING-CH-type" evidence="5">
    <location>
        <begin position="144"/>
        <end position="204"/>
    </location>
</feature>
<evidence type="ECO:0000256" key="2">
    <source>
        <dbReference type="ARBA" id="ARBA00022771"/>
    </source>
</evidence>
<dbReference type="RefSeq" id="XP_020547181.1">
    <property type="nucleotide sequence ID" value="XM_020691522.1"/>
</dbReference>
<protein>
    <submittedName>
        <fullName evidence="7">Uncharacterized protein LOC110011443</fullName>
    </submittedName>
</protein>
<sequence length="233" mass="26354">MEAKATGEPQTLRPVEDPPVESKEEEINSSVPSPITVDKTTSMEEPPAKTISELEVEVWGKSVKVNLSYLHPLPTERDEEALRALVMKMLTTEEEARVPPSFNRNEGSSTSSLVELKDEKLVIVRVKTTAPNNADGLAGLKDEKIPKEEAVCRFCFHKFEDDNVLKTKCRCKFTLIHEHCAVEWSREKGNNIKCDVCDQDIQNIPVTLSLSDQDKLEKPSRFRNWMGRFKGRA</sequence>